<dbReference type="STRING" id="133383.A0A1R0H7W3"/>
<dbReference type="AlphaFoldDB" id="A0A1R0H7W3"/>
<comment type="caution">
    <text evidence="7">The sequence shown here is derived from an EMBL/GenBank/DDBJ whole genome shotgun (WGS) entry which is preliminary data.</text>
</comment>
<evidence type="ECO:0000259" key="6">
    <source>
        <dbReference type="PROSITE" id="PS51501"/>
    </source>
</evidence>
<dbReference type="OrthoDB" id="512667at2759"/>
<dbReference type="PROSITE" id="PS51501">
    <property type="entry name" value="ZF_DNL"/>
    <property type="match status" value="1"/>
</dbReference>
<evidence type="ECO:0000313" key="7">
    <source>
        <dbReference type="EMBL" id="OLY85270.1"/>
    </source>
</evidence>
<keyword evidence="1" id="KW-0479">Metal-binding</keyword>
<keyword evidence="3" id="KW-0862">Zinc</keyword>
<dbReference type="InterPro" id="IPR024158">
    <property type="entry name" value="Mt_import_TIM15"/>
</dbReference>
<dbReference type="GO" id="GO:0051087">
    <property type="term" value="F:protein-folding chaperone binding"/>
    <property type="evidence" value="ECO:0007669"/>
    <property type="project" value="TreeGrafter"/>
</dbReference>
<dbReference type="InterPro" id="IPR007853">
    <property type="entry name" value="Znf_DNL-typ"/>
</dbReference>
<feature type="region of interest" description="Disordered" evidence="5">
    <location>
        <begin position="141"/>
        <end position="160"/>
    </location>
</feature>
<evidence type="ECO:0000256" key="5">
    <source>
        <dbReference type="SAM" id="MobiDB-lite"/>
    </source>
</evidence>
<keyword evidence="2 4" id="KW-0863">Zinc-finger</keyword>
<dbReference type="Proteomes" id="UP000187455">
    <property type="component" value="Unassembled WGS sequence"/>
</dbReference>
<dbReference type="GO" id="GO:0050821">
    <property type="term" value="P:protein stabilization"/>
    <property type="evidence" value="ECO:0007669"/>
    <property type="project" value="TreeGrafter"/>
</dbReference>
<gene>
    <name evidence="7" type="ORF">AYI68_g554</name>
</gene>
<dbReference type="PANTHER" id="PTHR20922:SF13">
    <property type="entry name" value="DNL-TYPE ZINC FINGER PROTEIN"/>
    <property type="match status" value="1"/>
</dbReference>
<dbReference type="GO" id="GO:0008270">
    <property type="term" value="F:zinc ion binding"/>
    <property type="evidence" value="ECO:0007669"/>
    <property type="project" value="UniProtKB-KW"/>
</dbReference>
<dbReference type="GO" id="GO:0006457">
    <property type="term" value="P:protein folding"/>
    <property type="evidence" value="ECO:0007669"/>
    <property type="project" value="TreeGrafter"/>
</dbReference>
<dbReference type="GO" id="GO:0030150">
    <property type="term" value="P:protein import into mitochondrial matrix"/>
    <property type="evidence" value="ECO:0007669"/>
    <property type="project" value="TreeGrafter"/>
</dbReference>
<protein>
    <submittedName>
        <fullName evidence="7">DNL-type zinc finger protein</fullName>
    </submittedName>
</protein>
<reference evidence="7 8" key="1">
    <citation type="journal article" date="2016" name="Mol. Biol. Evol.">
        <title>Genome-Wide Survey of Gut Fungi (Harpellales) Reveals the First Horizontally Transferred Ubiquitin Gene from a Mosquito Host.</title>
        <authorList>
            <person name="Wang Y."/>
            <person name="White M.M."/>
            <person name="Kvist S."/>
            <person name="Moncalvo J.M."/>
        </authorList>
    </citation>
    <scope>NUCLEOTIDE SEQUENCE [LARGE SCALE GENOMIC DNA]</scope>
    <source>
        <strain evidence="7 8">ALG-7-W6</strain>
    </source>
</reference>
<evidence type="ECO:0000256" key="2">
    <source>
        <dbReference type="ARBA" id="ARBA00022771"/>
    </source>
</evidence>
<keyword evidence="8" id="KW-1185">Reference proteome</keyword>
<feature type="compositionally biased region" description="Polar residues" evidence="5">
    <location>
        <begin position="148"/>
        <end position="160"/>
    </location>
</feature>
<evidence type="ECO:0000256" key="1">
    <source>
        <dbReference type="ARBA" id="ARBA00022723"/>
    </source>
</evidence>
<evidence type="ECO:0000256" key="4">
    <source>
        <dbReference type="PROSITE-ProRule" id="PRU00834"/>
    </source>
</evidence>
<evidence type="ECO:0000256" key="3">
    <source>
        <dbReference type="ARBA" id="ARBA00022833"/>
    </source>
</evidence>
<dbReference type="GO" id="GO:0005739">
    <property type="term" value="C:mitochondrion"/>
    <property type="evidence" value="ECO:0007669"/>
    <property type="project" value="TreeGrafter"/>
</dbReference>
<dbReference type="EMBL" id="LSSL01000167">
    <property type="protein sequence ID" value="OLY85270.1"/>
    <property type="molecule type" value="Genomic_DNA"/>
</dbReference>
<evidence type="ECO:0000313" key="8">
    <source>
        <dbReference type="Proteomes" id="UP000187455"/>
    </source>
</evidence>
<organism evidence="7 8">
    <name type="scientific">Smittium mucronatum</name>
    <dbReference type="NCBI Taxonomy" id="133383"/>
    <lineage>
        <taxon>Eukaryota</taxon>
        <taxon>Fungi</taxon>
        <taxon>Fungi incertae sedis</taxon>
        <taxon>Zoopagomycota</taxon>
        <taxon>Kickxellomycotina</taxon>
        <taxon>Harpellomycetes</taxon>
        <taxon>Harpellales</taxon>
        <taxon>Legeriomycetaceae</taxon>
        <taxon>Smittium</taxon>
    </lineage>
</organism>
<feature type="domain" description="DNL-type" evidence="6">
    <location>
        <begin position="164"/>
        <end position="259"/>
    </location>
</feature>
<accession>A0A1R0H7W3</accession>
<dbReference type="Pfam" id="PF05180">
    <property type="entry name" value="zf-DNL"/>
    <property type="match status" value="1"/>
</dbReference>
<name>A0A1R0H7W3_9FUNG</name>
<dbReference type="PANTHER" id="PTHR20922">
    <property type="entry name" value="DNL-TYPE ZINC FINGER PROTEIN"/>
    <property type="match status" value="1"/>
</dbReference>
<proteinExistence type="predicted"/>
<sequence>MLKSKFRRIGETIPRTFLNSKLGSTSTKHGVHNRWISSRCKDRSMWFQSTTNCTKAHLGYKVGAIDLGKFYQKMGYTSSQLDPSIGNISLGEHSGEERDISKTASLKSSVPAKVEEPLKEITESHENCGCSSGTHSKAERESQCGGAVSNNGEAQPNTNSIKMTMNDRFLIGFTCKVCNHRQYKTVSKRAYNDGVVLIKCDGCQNRHLFADNLGWFRDNKMTIEDIMKEQGEVVKKSADEGLFDYFGVDNKDELYKVLQETLEKKRGAVNSV</sequence>